<accession>A0A382CMF8</accession>
<dbReference type="AlphaFoldDB" id="A0A382CMF8"/>
<dbReference type="SUPFAM" id="SSF51445">
    <property type="entry name" value="(Trans)glycosidases"/>
    <property type="match status" value="1"/>
</dbReference>
<proteinExistence type="predicted"/>
<name>A0A382CMF8_9ZZZZ</name>
<dbReference type="InterPro" id="IPR017853">
    <property type="entry name" value="GH"/>
</dbReference>
<protein>
    <recommendedName>
        <fullName evidence="2">Glycoside hydrolase family 5 domain-containing protein</fullName>
    </recommendedName>
</protein>
<gene>
    <name evidence="1" type="ORF">METZ01_LOCUS179341</name>
</gene>
<organism evidence="1">
    <name type="scientific">marine metagenome</name>
    <dbReference type="NCBI Taxonomy" id="408172"/>
    <lineage>
        <taxon>unclassified sequences</taxon>
        <taxon>metagenomes</taxon>
        <taxon>ecological metagenomes</taxon>
    </lineage>
</organism>
<reference evidence="1" key="1">
    <citation type="submission" date="2018-05" db="EMBL/GenBank/DDBJ databases">
        <authorList>
            <person name="Lanie J.A."/>
            <person name="Ng W.-L."/>
            <person name="Kazmierczak K.M."/>
            <person name="Andrzejewski T.M."/>
            <person name="Davidsen T.M."/>
            <person name="Wayne K.J."/>
            <person name="Tettelin H."/>
            <person name="Glass J.I."/>
            <person name="Rusch D."/>
            <person name="Podicherti R."/>
            <person name="Tsui H.-C.T."/>
            <person name="Winkler M.E."/>
        </authorList>
    </citation>
    <scope>NUCLEOTIDE SEQUENCE</scope>
</reference>
<evidence type="ECO:0008006" key="2">
    <source>
        <dbReference type="Google" id="ProtNLM"/>
    </source>
</evidence>
<sequence length="165" mass="18734">MKSIFTKMELSRVAFPVVFLITQVTLLQADPLTERSNGSPPSVSAPEPELEWIRPGKDGNRFVRQESGAEFVVWGVNYDHDRSGRLIEDYWNEEWSTVVEDFKEMKSLGANVVRVHLQTARFIKTSHEANGSTLRQLARLLKLAEKTGLYLDITGLGCYHKQDVP</sequence>
<dbReference type="EMBL" id="UINC01034913">
    <property type="protein sequence ID" value="SVB26487.1"/>
    <property type="molecule type" value="Genomic_DNA"/>
</dbReference>
<evidence type="ECO:0000313" key="1">
    <source>
        <dbReference type="EMBL" id="SVB26487.1"/>
    </source>
</evidence>
<feature type="non-terminal residue" evidence="1">
    <location>
        <position position="165"/>
    </location>
</feature>
<dbReference type="Gene3D" id="3.20.20.80">
    <property type="entry name" value="Glycosidases"/>
    <property type="match status" value="1"/>
</dbReference>